<gene>
    <name evidence="1" type="ORF">AB6A40_010717</name>
</gene>
<dbReference type="EMBL" id="JBGFUD010014852">
    <property type="protein sequence ID" value="MFH4984008.1"/>
    <property type="molecule type" value="Genomic_DNA"/>
</dbReference>
<sequence length="152" mass="16979">MVSQANLVSTDSATVYCKITPTEHALYKILHSHEAYIKKVTGTVVLLSDVPATKTVTATSESVVKGANVELKLVLESDSSPSVMLRYGNQTHRLLLAVKDKKLTYSDMIYEVRSIFNIWKHPKVLLTFDSTKHVHYNMNIQELSGKTIEVSV</sequence>
<proteinExistence type="predicted"/>
<evidence type="ECO:0000313" key="1">
    <source>
        <dbReference type="EMBL" id="MFH4984008.1"/>
    </source>
</evidence>
<organism evidence="1 2">
    <name type="scientific">Gnathostoma spinigerum</name>
    <dbReference type="NCBI Taxonomy" id="75299"/>
    <lineage>
        <taxon>Eukaryota</taxon>
        <taxon>Metazoa</taxon>
        <taxon>Ecdysozoa</taxon>
        <taxon>Nematoda</taxon>
        <taxon>Chromadorea</taxon>
        <taxon>Rhabditida</taxon>
        <taxon>Spirurina</taxon>
        <taxon>Gnathostomatomorpha</taxon>
        <taxon>Gnathostomatoidea</taxon>
        <taxon>Gnathostomatidae</taxon>
        <taxon>Gnathostoma</taxon>
    </lineage>
</organism>
<reference evidence="1 2" key="1">
    <citation type="submission" date="2024-08" db="EMBL/GenBank/DDBJ databases">
        <title>Gnathostoma spinigerum genome.</title>
        <authorList>
            <person name="Gonzalez-Bertolin B."/>
            <person name="Monzon S."/>
            <person name="Zaballos A."/>
            <person name="Jimenez P."/>
            <person name="Dekumyoy P."/>
            <person name="Varona S."/>
            <person name="Cuesta I."/>
            <person name="Sumanam S."/>
            <person name="Adisakwattana P."/>
            <person name="Gasser R.B."/>
            <person name="Hernandez-Gonzalez A."/>
            <person name="Young N.D."/>
            <person name="Perteguer M.J."/>
        </authorList>
    </citation>
    <scope>NUCLEOTIDE SEQUENCE [LARGE SCALE GENOMIC DNA]</scope>
    <source>
        <strain evidence="1">AL3</strain>
        <tissue evidence="1">Liver</tissue>
    </source>
</reference>
<comment type="caution">
    <text evidence="1">The sequence shown here is derived from an EMBL/GenBank/DDBJ whole genome shotgun (WGS) entry which is preliminary data.</text>
</comment>
<protein>
    <submittedName>
        <fullName evidence="1">Uncharacterized protein</fullName>
    </submittedName>
</protein>
<keyword evidence="2" id="KW-1185">Reference proteome</keyword>
<dbReference type="Proteomes" id="UP001608902">
    <property type="component" value="Unassembled WGS sequence"/>
</dbReference>
<accession>A0ABD6EVP3</accession>
<name>A0ABD6EVP3_9BILA</name>
<evidence type="ECO:0000313" key="2">
    <source>
        <dbReference type="Proteomes" id="UP001608902"/>
    </source>
</evidence>
<dbReference type="AlphaFoldDB" id="A0ABD6EVP3"/>